<dbReference type="InParanoid" id="B0DK94"/>
<gene>
    <name evidence="2" type="ORF">LACBIDRAFT_303765</name>
</gene>
<dbReference type="RefSeq" id="XP_001884292.1">
    <property type="nucleotide sequence ID" value="XM_001884257.1"/>
</dbReference>
<sequence length="223" mass="24096">MSISVDDLVSSLSSSHIGEEATDLAILQAQLAQVLFEQSIVGANAQQVPQGYTQPSSTPTGRTPCSWGQDRQYWRPTDGDDSEDEQIVEDLLMPSSPGSTSQFSTLSQQHPPSAAYGYSTYSSTSSYNPEQAREASPSASIFTSTDPFYMAQVQASQTFTTSPQSVFSQGGRPAQSSPFMVKHHPQTQVYHAPPQFREVHGLTHSNSPALSLDANHVFAATAY</sequence>
<dbReference type="EMBL" id="DS547115">
    <property type="protein sequence ID" value="EDR04902.1"/>
    <property type="molecule type" value="Genomic_DNA"/>
</dbReference>
<evidence type="ECO:0000256" key="1">
    <source>
        <dbReference type="SAM" id="MobiDB-lite"/>
    </source>
</evidence>
<feature type="region of interest" description="Disordered" evidence="1">
    <location>
        <begin position="49"/>
        <end position="132"/>
    </location>
</feature>
<name>B0DK94_LACBS</name>
<feature type="compositionally biased region" description="Acidic residues" evidence="1">
    <location>
        <begin position="79"/>
        <end position="88"/>
    </location>
</feature>
<reference evidence="2 3" key="1">
    <citation type="journal article" date="2008" name="Nature">
        <title>The genome of Laccaria bicolor provides insights into mycorrhizal symbiosis.</title>
        <authorList>
            <person name="Martin F."/>
            <person name="Aerts A."/>
            <person name="Ahren D."/>
            <person name="Brun A."/>
            <person name="Danchin E.G.J."/>
            <person name="Duchaussoy F."/>
            <person name="Gibon J."/>
            <person name="Kohler A."/>
            <person name="Lindquist E."/>
            <person name="Pereda V."/>
            <person name="Salamov A."/>
            <person name="Shapiro H.J."/>
            <person name="Wuyts J."/>
            <person name="Blaudez D."/>
            <person name="Buee M."/>
            <person name="Brokstein P."/>
            <person name="Canbaeck B."/>
            <person name="Cohen D."/>
            <person name="Courty P.E."/>
            <person name="Coutinho P.M."/>
            <person name="Delaruelle C."/>
            <person name="Detter J.C."/>
            <person name="Deveau A."/>
            <person name="DiFazio S."/>
            <person name="Duplessis S."/>
            <person name="Fraissinet-Tachet L."/>
            <person name="Lucic E."/>
            <person name="Frey-Klett P."/>
            <person name="Fourrey C."/>
            <person name="Feussner I."/>
            <person name="Gay G."/>
            <person name="Grimwood J."/>
            <person name="Hoegger P.J."/>
            <person name="Jain P."/>
            <person name="Kilaru S."/>
            <person name="Labbe J."/>
            <person name="Lin Y.C."/>
            <person name="Legue V."/>
            <person name="Le Tacon F."/>
            <person name="Marmeisse R."/>
            <person name="Melayah D."/>
            <person name="Montanini B."/>
            <person name="Muratet M."/>
            <person name="Nehls U."/>
            <person name="Niculita-Hirzel H."/>
            <person name="Oudot-Le Secq M.P."/>
            <person name="Peter M."/>
            <person name="Quesneville H."/>
            <person name="Rajashekar B."/>
            <person name="Reich M."/>
            <person name="Rouhier N."/>
            <person name="Schmutz J."/>
            <person name="Yin T."/>
            <person name="Chalot M."/>
            <person name="Henrissat B."/>
            <person name="Kuees U."/>
            <person name="Lucas S."/>
            <person name="Van de Peer Y."/>
            <person name="Podila G.K."/>
            <person name="Polle A."/>
            <person name="Pukkila P.J."/>
            <person name="Richardson P.M."/>
            <person name="Rouze P."/>
            <person name="Sanders I.R."/>
            <person name="Stajich J.E."/>
            <person name="Tunlid A."/>
            <person name="Tuskan G."/>
            <person name="Grigoriev I.V."/>
        </authorList>
    </citation>
    <scope>NUCLEOTIDE SEQUENCE [LARGE SCALE GENOMIC DNA]</scope>
    <source>
        <strain evidence="3">S238N-H82 / ATCC MYA-4686</strain>
    </source>
</reference>
<dbReference type="HOGENOM" id="CLU_1230217_0_0_1"/>
<proteinExistence type="predicted"/>
<dbReference type="Proteomes" id="UP000001194">
    <property type="component" value="Unassembled WGS sequence"/>
</dbReference>
<feature type="compositionally biased region" description="Low complexity" evidence="1">
    <location>
        <begin position="113"/>
        <end position="127"/>
    </location>
</feature>
<feature type="compositionally biased region" description="Polar residues" evidence="1">
    <location>
        <begin position="49"/>
        <end position="63"/>
    </location>
</feature>
<feature type="compositionally biased region" description="Polar residues" evidence="1">
    <location>
        <begin position="96"/>
        <end position="111"/>
    </location>
</feature>
<dbReference type="KEGG" id="lbc:LACBIDRAFT_303765"/>
<evidence type="ECO:0000313" key="2">
    <source>
        <dbReference type="EMBL" id="EDR04902.1"/>
    </source>
</evidence>
<dbReference type="GeneID" id="6080023"/>
<keyword evidence="3" id="KW-1185">Reference proteome</keyword>
<protein>
    <submittedName>
        <fullName evidence="2">Predicted protein</fullName>
    </submittedName>
</protein>
<organism evidence="3">
    <name type="scientific">Laccaria bicolor (strain S238N-H82 / ATCC MYA-4686)</name>
    <name type="common">Bicoloured deceiver</name>
    <name type="synonym">Laccaria laccata var. bicolor</name>
    <dbReference type="NCBI Taxonomy" id="486041"/>
    <lineage>
        <taxon>Eukaryota</taxon>
        <taxon>Fungi</taxon>
        <taxon>Dikarya</taxon>
        <taxon>Basidiomycota</taxon>
        <taxon>Agaricomycotina</taxon>
        <taxon>Agaricomycetes</taxon>
        <taxon>Agaricomycetidae</taxon>
        <taxon>Agaricales</taxon>
        <taxon>Agaricineae</taxon>
        <taxon>Hydnangiaceae</taxon>
        <taxon>Laccaria</taxon>
    </lineage>
</organism>
<accession>B0DK94</accession>
<dbReference type="OrthoDB" id="3262664at2759"/>
<evidence type="ECO:0000313" key="3">
    <source>
        <dbReference type="Proteomes" id="UP000001194"/>
    </source>
</evidence>
<dbReference type="AlphaFoldDB" id="B0DK94"/>